<evidence type="ECO:0000256" key="2">
    <source>
        <dbReference type="PIRSR" id="PIRSR613078-2"/>
    </source>
</evidence>
<feature type="binding site" evidence="2">
    <location>
        <position position="60"/>
    </location>
    <ligand>
        <name>substrate</name>
    </ligand>
</feature>
<dbReference type="Gene3D" id="3.40.50.1240">
    <property type="entry name" value="Phosphoglycerate mutase-like"/>
    <property type="match status" value="1"/>
</dbReference>
<dbReference type="EMBL" id="JAHHHD010000076">
    <property type="protein sequence ID" value="MBW4662433.1"/>
    <property type="molecule type" value="Genomic_DNA"/>
</dbReference>
<dbReference type="SUPFAM" id="SSF53254">
    <property type="entry name" value="Phosphoglycerate mutase-like"/>
    <property type="match status" value="1"/>
</dbReference>
<dbReference type="PANTHER" id="PTHR20935:SF0">
    <property type="entry name" value="SERINE_THREONINE-PROTEIN PHOSPHATASE PGAM5, MITOCHONDRIAL"/>
    <property type="match status" value="1"/>
</dbReference>
<proteinExistence type="predicted"/>
<dbReference type="GO" id="GO:0101006">
    <property type="term" value="F:protein histidine phosphatase activity"/>
    <property type="evidence" value="ECO:0007669"/>
    <property type="project" value="InterPro"/>
</dbReference>
<dbReference type="InterPro" id="IPR013078">
    <property type="entry name" value="His_Pase_superF_clade-1"/>
</dbReference>
<gene>
    <name evidence="3" type="primary">sixA</name>
    <name evidence="3" type="ORF">KME15_27610</name>
</gene>
<dbReference type="NCBIfam" id="TIGR00249">
    <property type="entry name" value="sixA"/>
    <property type="match status" value="1"/>
</dbReference>
<accession>A0A951QJL4</accession>
<dbReference type="InterPro" id="IPR051021">
    <property type="entry name" value="Mito_Ser/Thr_phosphatase"/>
</dbReference>
<organism evidence="3 4">
    <name type="scientific">Drouetiella hepatica Uher 2000/2452</name>
    <dbReference type="NCBI Taxonomy" id="904376"/>
    <lineage>
        <taxon>Bacteria</taxon>
        <taxon>Bacillati</taxon>
        <taxon>Cyanobacteriota</taxon>
        <taxon>Cyanophyceae</taxon>
        <taxon>Oculatellales</taxon>
        <taxon>Oculatellaceae</taxon>
        <taxon>Drouetiella</taxon>
    </lineage>
</organism>
<reference evidence="3" key="2">
    <citation type="journal article" date="2022" name="Microbiol. Resour. Announc.">
        <title>Metagenome Sequencing to Explore Phylogenomics of Terrestrial Cyanobacteria.</title>
        <authorList>
            <person name="Ward R.D."/>
            <person name="Stajich J.E."/>
            <person name="Johansen J.R."/>
            <person name="Huntemann M."/>
            <person name="Clum A."/>
            <person name="Foster B."/>
            <person name="Foster B."/>
            <person name="Roux S."/>
            <person name="Palaniappan K."/>
            <person name="Varghese N."/>
            <person name="Mukherjee S."/>
            <person name="Reddy T.B.K."/>
            <person name="Daum C."/>
            <person name="Copeland A."/>
            <person name="Chen I.A."/>
            <person name="Ivanova N.N."/>
            <person name="Kyrpides N.C."/>
            <person name="Shapiro N."/>
            <person name="Eloe-Fadrosh E.A."/>
            <person name="Pietrasiak N."/>
        </authorList>
    </citation>
    <scope>NUCLEOTIDE SEQUENCE</scope>
    <source>
        <strain evidence="3">UHER 2000/2452</strain>
    </source>
</reference>
<dbReference type="InterPro" id="IPR004449">
    <property type="entry name" value="SixA"/>
</dbReference>
<evidence type="ECO:0000313" key="4">
    <source>
        <dbReference type="Proteomes" id="UP000757435"/>
    </source>
</evidence>
<evidence type="ECO:0000313" key="3">
    <source>
        <dbReference type="EMBL" id="MBW4662433.1"/>
    </source>
</evidence>
<dbReference type="InterPro" id="IPR029033">
    <property type="entry name" value="His_PPase_superfam"/>
</dbReference>
<dbReference type="Pfam" id="PF00300">
    <property type="entry name" value="His_Phos_1"/>
    <property type="match status" value="1"/>
</dbReference>
<comment type="caution">
    <text evidence="3">The sequence shown here is derived from an EMBL/GenBank/DDBJ whole genome shotgun (WGS) entry which is preliminary data.</text>
</comment>
<dbReference type="SMART" id="SM00855">
    <property type="entry name" value="PGAM"/>
    <property type="match status" value="1"/>
</dbReference>
<evidence type="ECO:0000256" key="1">
    <source>
        <dbReference type="ARBA" id="ARBA00022801"/>
    </source>
</evidence>
<dbReference type="AlphaFoldDB" id="A0A951QJL4"/>
<reference evidence="3" key="1">
    <citation type="submission" date="2021-05" db="EMBL/GenBank/DDBJ databases">
        <authorList>
            <person name="Pietrasiak N."/>
            <person name="Ward R."/>
            <person name="Stajich J.E."/>
            <person name="Kurbessoian T."/>
        </authorList>
    </citation>
    <scope>NUCLEOTIDE SEQUENCE</scope>
    <source>
        <strain evidence="3">UHER 2000/2452</strain>
    </source>
</reference>
<dbReference type="CDD" id="cd07067">
    <property type="entry name" value="HP_PGM_like"/>
    <property type="match status" value="1"/>
</dbReference>
<dbReference type="GO" id="GO:0005737">
    <property type="term" value="C:cytoplasm"/>
    <property type="evidence" value="ECO:0007669"/>
    <property type="project" value="InterPro"/>
</dbReference>
<protein>
    <submittedName>
        <fullName evidence="3">Phosphohistidine phosphatase SixA</fullName>
    </submittedName>
</protein>
<name>A0A951QJL4_9CYAN</name>
<sequence length="163" mass="18308">MSAIELYLIRHGIAAEHGIYPKDSERPLTDEGQEKTRQVAQRLYELDIRFDLIQTSPLVRARQTANILQSAGLGQSLEESSHLAPEGSFEDWVSWLRSWKGEKLAIVGHEPNLGEWTERLVWGSVHHQIVVKKAAVIGLLLPETGSPAGKSQLFWLTPPRLLL</sequence>
<dbReference type="PANTHER" id="PTHR20935">
    <property type="entry name" value="PHOSPHOGLYCERATE MUTASE-RELATED"/>
    <property type="match status" value="1"/>
</dbReference>
<keyword evidence="1" id="KW-0378">Hydrolase</keyword>
<dbReference type="Proteomes" id="UP000757435">
    <property type="component" value="Unassembled WGS sequence"/>
</dbReference>